<reference evidence="2 3" key="1">
    <citation type="submission" date="2019-03" db="EMBL/GenBank/DDBJ databases">
        <title>Single cell metagenomics reveals metabolic interactions within the superorganism composed of flagellate Streblomastix strix and complex community of Bacteroidetes bacteria on its surface.</title>
        <authorList>
            <person name="Treitli S.C."/>
            <person name="Kolisko M."/>
            <person name="Husnik F."/>
            <person name="Keeling P."/>
            <person name="Hampl V."/>
        </authorList>
    </citation>
    <scope>NUCLEOTIDE SEQUENCE [LARGE SCALE GENOMIC DNA]</scope>
    <source>
        <strain evidence="2">ST1C</strain>
    </source>
</reference>
<protein>
    <submittedName>
        <fullName evidence="2">Uncharacterized protein</fullName>
    </submittedName>
</protein>
<gene>
    <name evidence="2" type="ORF">EZS28_041454</name>
</gene>
<comment type="caution">
    <text evidence="2">The sequence shown here is derived from an EMBL/GenBank/DDBJ whole genome shotgun (WGS) entry which is preliminary data.</text>
</comment>
<sequence>EGLQWKTRLLKLSTLTGSTSFQSSFLSEQLSVTRIGKEEKDKTLRLLKSGQHFFMLIHAYVHELRQIRFQELASEILQWVIDLFRIYFISLSNKSEQTGIYLDINNCLGVLATMYNIYKLLFIPLMESVTSSQTNLQRGDQDMKKTLNERDEQQQQQQSQASSKQSKPVAPAPFKSPNSSSQPSQSQLSIQQQQTQQEQIQSQVIELHASEQFVSLVFQIAEFARAVKQNFMAV</sequence>
<dbReference type="EMBL" id="SNRW01023423">
    <property type="protein sequence ID" value="KAA6363019.1"/>
    <property type="molecule type" value="Genomic_DNA"/>
</dbReference>
<evidence type="ECO:0000256" key="1">
    <source>
        <dbReference type="SAM" id="MobiDB-lite"/>
    </source>
</evidence>
<feature type="non-terminal residue" evidence="2">
    <location>
        <position position="1"/>
    </location>
</feature>
<feature type="region of interest" description="Disordered" evidence="1">
    <location>
        <begin position="146"/>
        <end position="193"/>
    </location>
</feature>
<dbReference type="Proteomes" id="UP000324800">
    <property type="component" value="Unassembled WGS sequence"/>
</dbReference>
<feature type="compositionally biased region" description="Low complexity" evidence="1">
    <location>
        <begin position="176"/>
        <end position="193"/>
    </location>
</feature>
<accession>A0A5J4TYL2</accession>
<dbReference type="AlphaFoldDB" id="A0A5J4TYL2"/>
<feature type="compositionally biased region" description="Low complexity" evidence="1">
    <location>
        <begin position="154"/>
        <end position="167"/>
    </location>
</feature>
<proteinExistence type="predicted"/>
<name>A0A5J4TYL2_9EUKA</name>
<evidence type="ECO:0000313" key="2">
    <source>
        <dbReference type="EMBL" id="KAA6363019.1"/>
    </source>
</evidence>
<organism evidence="2 3">
    <name type="scientific">Streblomastix strix</name>
    <dbReference type="NCBI Taxonomy" id="222440"/>
    <lineage>
        <taxon>Eukaryota</taxon>
        <taxon>Metamonada</taxon>
        <taxon>Preaxostyla</taxon>
        <taxon>Oxymonadida</taxon>
        <taxon>Streblomastigidae</taxon>
        <taxon>Streblomastix</taxon>
    </lineage>
</organism>
<evidence type="ECO:0000313" key="3">
    <source>
        <dbReference type="Proteomes" id="UP000324800"/>
    </source>
</evidence>